<dbReference type="KEGG" id="palb:EJC50_24940"/>
<proteinExistence type="predicted"/>
<dbReference type="InterPro" id="IPR018711">
    <property type="entry name" value="NAGPA"/>
</dbReference>
<dbReference type="OrthoDB" id="9809781at2"/>
<dbReference type="Proteomes" id="UP000272528">
    <property type="component" value="Chromosome"/>
</dbReference>
<sequence>MKPKKRKSRRKLIIGLTLSLTIVGSVLYGLADRYLIEHVEVIVQPVKASGTASAASASATGTAATNQAVAKNATSDDWNYTSDDMTIAVKKVETGSGDDKVTYYVADVQAKDATHLLTAFADNKFGRNITEDTSEIASSNSAILAINGDYYGFRNDGVIIRNGTLYRNEPAREGLALYSDGTMKSYNEKDVSADELLAAGVTNTFSFGPALVKNGEVSTDLDNVKIDSNFGNRSIDGSNPRTGVGMISPNHYVFVVVDGRQEDSKGVTLNEFAQLFKGLGASEAYNLDGGGSSTMYFMGRVVNSPSNNGERGVSDIIYLGE</sequence>
<dbReference type="RefSeq" id="WP_126018410.1">
    <property type="nucleotide sequence ID" value="NZ_CP034437.1"/>
</dbReference>
<dbReference type="AlphaFoldDB" id="A0A3S9A9Z3"/>
<keyword evidence="2" id="KW-0326">Glycosidase</keyword>
<feature type="domain" description="Phosphodiester glycosidase" evidence="1">
    <location>
        <begin position="141"/>
        <end position="318"/>
    </location>
</feature>
<accession>A0A3S9A9Z3</accession>
<keyword evidence="3" id="KW-1185">Reference proteome</keyword>
<protein>
    <submittedName>
        <fullName evidence="2">Phosphodiester glycosidase family protein</fullName>
    </submittedName>
</protein>
<keyword evidence="2" id="KW-0378">Hydrolase</keyword>
<organism evidence="2 3">
    <name type="scientific">Paenibacillus albus</name>
    <dbReference type="NCBI Taxonomy" id="2495582"/>
    <lineage>
        <taxon>Bacteria</taxon>
        <taxon>Bacillati</taxon>
        <taxon>Bacillota</taxon>
        <taxon>Bacilli</taxon>
        <taxon>Bacillales</taxon>
        <taxon>Paenibacillaceae</taxon>
        <taxon>Paenibacillus</taxon>
    </lineage>
</organism>
<evidence type="ECO:0000313" key="3">
    <source>
        <dbReference type="Proteomes" id="UP000272528"/>
    </source>
</evidence>
<dbReference type="GO" id="GO:0016798">
    <property type="term" value="F:hydrolase activity, acting on glycosyl bonds"/>
    <property type="evidence" value="ECO:0007669"/>
    <property type="project" value="UniProtKB-KW"/>
</dbReference>
<dbReference type="Pfam" id="PF09992">
    <property type="entry name" value="NAGPA"/>
    <property type="match status" value="1"/>
</dbReference>
<dbReference type="PANTHER" id="PTHR40446:SF2">
    <property type="entry name" value="N-ACETYLGLUCOSAMINE-1-PHOSPHODIESTER ALPHA-N-ACETYLGLUCOSAMINIDASE"/>
    <property type="match status" value="1"/>
</dbReference>
<evidence type="ECO:0000313" key="2">
    <source>
        <dbReference type="EMBL" id="AZN42572.1"/>
    </source>
</evidence>
<dbReference type="EMBL" id="CP034437">
    <property type="protein sequence ID" value="AZN42572.1"/>
    <property type="molecule type" value="Genomic_DNA"/>
</dbReference>
<name>A0A3S9A9Z3_9BACL</name>
<dbReference type="PANTHER" id="PTHR40446">
    <property type="entry name" value="N-ACETYLGLUCOSAMINE-1-PHOSPHODIESTER ALPHA-N-ACETYLGLUCOSAMINIDASE"/>
    <property type="match status" value="1"/>
</dbReference>
<evidence type="ECO:0000259" key="1">
    <source>
        <dbReference type="Pfam" id="PF09992"/>
    </source>
</evidence>
<gene>
    <name evidence="2" type="ORF">EJC50_24940</name>
</gene>
<reference evidence="3" key="1">
    <citation type="submission" date="2018-12" db="EMBL/GenBank/DDBJ databases">
        <title>Genome sequence of Peanibacillus sp.</title>
        <authorList>
            <person name="Subramani G."/>
            <person name="Srinivasan S."/>
            <person name="Kim M.K."/>
        </authorList>
    </citation>
    <scope>NUCLEOTIDE SEQUENCE [LARGE SCALE GENOMIC DNA]</scope>
    <source>
        <strain evidence="3">18JY67-1</strain>
    </source>
</reference>